<sequence>MRKASPSQLNLRQIVDQSFSILKRLRDRGFTWEEIASSLEEAFEEEVKIKPKTLRYYYCQAANKKQKKSTASKKPRGARQVDKGAISEPTKVPARDEHQGQSKSTIVETSSPEVPITLMSEVEEKAFDLEEHFASIPETSPKATLSEASSTSDAISENSGWVNGEWIEPTFNINRVRPKRNRTTS</sequence>
<feature type="compositionally biased region" description="Polar residues" evidence="1">
    <location>
        <begin position="137"/>
        <end position="161"/>
    </location>
</feature>
<keyword evidence="3" id="KW-1185">Reference proteome</keyword>
<gene>
    <name evidence="2" type="ORF">NIES2135_61050</name>
</gene>
<evidence type="ECO:0000313" key="3">
    <source>
        <dbReference type="Proteomes" id="UP000217895"/>
    </source>
</evidence>
<protein>
    <submittedName>
        <fullName evidence="2">Uncharacterized protein</fullName>
    </submittedName>
</protein>
<evidence type="ECO:0000313" key="2">
    <source>
        <dbReference type="EMBL" id="BAY59228.1"/>
    </source>
</evidence>
<organism evidence="2 3">
    <name type="scientific">Leptolyngbya boryana NIES-2135</name>
    <dbReference type="NCBI Taxonomy" id="1973484"/>
    <lineage>
        <taxon>Bacteria</taxon>
        <taxon>Bacillati</taxon>
        <taxon>Cyanobacteriota</taxon>
        <taxon>Cyanophyceae</taxon>
        <taxon>Leptolyngbyales</taxon>
        <taxon>Leptolyngbyaceae</taxon>
        <taxon>Leptolyngbya group</taxon>
        <taxon>Leptolyngbya</taxon>
    </lineage>
</organism>
<feature type="compositionally biased region" description="Basic residues" evidence="1">
    <location>
        <begin position="64"/>
        <end position="77"/>
    </location>
</feature>
<proteinExistence type="predicted"/>
<feature type="region of interest" description="Disordered" evidence="1">
    <location>
        <begin position="137"/>
        <end position="163"/>
    </location>
</feature>
<name>A0A1Z4JRE8_LEPBY</name>
<keyword evidence="2" id="KW-0614">Plasmid</keyword>
<geneLocation type="plasmid" evidence="2">
    <name>plasmid1</name>
</geneLocation>
<feature type="region of interest" description="Disordered" evidence="1">
    <location>
        <begin position="64"/>
        <end position="112"/>
    </location>
</feature>
<feature type="compositionally biased region" description="Polar residues" evidence="1">
    <location>
        <begin position="101"/>
        <end position="112"/>
    </location>
</feature>
<dbReference type="Proteomes" id="UP000217895">
    <property type="component" value="Plasmid Plasmid1 dna"/>
</dbReference>
<reference evidence="2 3" key="1">
    <citation type="submission" date="2017-06" db="EMBL/GenBank/DDBJ databases">
        <title>Genome sequencing of cyanobaciteial culture collection at National Institute for Environmental Studies (NIES).</title>
        <authorList>
            <person name="Hirose Y."/>
            <person name="Shimura Y."/>
            <person name="Fujisawa T."/>
            <person name="Nakamura Y."/>
            <person name="Kawachi M."/>
        </authorList>
    </citation>
    <scope>NUCLEOTIDE SEQUENCE [LARGE SCALE GENOMIC DNA]</scope>
    <source>
        <strain evidence="2 3">NIES-2135</strain>
        <plasmid evidence="3">Plasmid Plasmid1 dna</plasmid>
    </source>
</reference>
<accession>A0A1Z4JRE8</accession>
<dbReference type="AlphaFoldDB" id="A0A1Z4JRE8"/>
<dbReference type="EMBL" id="AP018204">
    <property type="protein sequence ID" value="BAY59228.1"/>
    <property type="molecule type" value="Genomic_DNA"/>
</dbReference>
<evidence type="ECO:0000256" key="1">
    <source>
        <dbReference type="SAM" id="MobiDB-lite"/>
    </source>
</evidence>